<keyword evidence="2" id="KW-1185">Reference proteome</keyword>
<organism evidence="1 2">
    <name type="scientific">Paenibacillus cellulosilyticus</name>
    <dbReference type="NCBI Taxonomy" id="375489"/>
    <lineage>
        <taxon>Bacteria</taxon>
        <taxon>Bacillati</taxon>
        <taxon>Bacillota</taxon>
        <taxon>Bacilli</taxon>
        <taxon>Bacillales</taxon>
        <taxon>Paenibacillaceae</taxon>
        <taxon>Paenibacillus</taxon>
    </lineage>
</organism>
<evidence type="ECO:0000313" key="2">
    <source>
        <dbReference type="Proteomes" id="UP000246635"/>
    </source>
</evidence>
<dbReference type="Proteomes" id="UP000246635">
    <property type="component" value="Unassembled WGS sequence"/>
</dbReference>
<sequence>MKARALLELVVDTANPVEEIQACIATISLQHGPKQLQILKDIEMWLSETIIEMEIKQSSLEKPTNQDMKS</sequence>
<dbReference type="EMBL" id="QGTQ01000003">
    <property type="protein sequence ID" value="PWW06342.1"/>
    <property type="molecule type" value="Genomic_DNA"/>
</dbReference>
<evidence type="ECO:0000313" key="1">
    <source>
        <dbReference type="EMBL" id="PWW06342.1"/>
    </source>
</evidence>
<dbReference type="OrthoDB" id="2661536at2"/>
<comment type="caution">
    <text evidence="1">The sequence shown here is derived from an EMBL/GenBank/DDBJ whole genome shotgun (WGS) entry which is preliminary data.</text>
</comment>
<proteinExistence type="predicted"/>
<dbReference type="RefSeq" id="WP_110043022.1">
    <property type="nucleotide sequence ID" value="NZ_CP054611.1"/>
</dbReference>
<gene>
    <name evidence="1" type="ORF">DFQ01_103244</name>
</gene>
<protein>
    <submittedName>
        <fullName evidence="1">Uncharacterized protein</fullName>
    </submittedName>
</protein>
<accession>A0A2V2YX67</accession>
<name>A0A2V2YX67_9BACL</name>
<reference evidence="1 2" key="1">
    <citation type="submission" date="2018-05" db="EMBL/GenBank/DDBJ databases">
        <title>Genomic Encyclopedia of Type Strains, Phase III (KMG-III): the genomes of soil and plant-associated and newly described type strains.</title>
        <authorList>
            <person name="Whitman W."/>
        </authorList>
    </citation>
    <scope>NUCLEOTIDE SEQUENCE [LARGE SCALE GENOMIC DNA]</scope>
    <source>
        <strain evidence="1 2">CECT 5696</strain>
    </source>
</reference>
<dbReference type="AlphaFoldDB" id="A0A2V2YX67"/>